<dbReference type="AlphaFoldDB" id="A0A165NG02"/>
<evidence type="ECO:0000313" key="2">
    <source>
        <dbReference type="EMBL" id="KZW00693.1"/>
    </source>
</evidence>
<dbReference type="InterPro" id="IPR036047">
    <property type="entry name" value="F-box-like_dom_sf"/>
</dbReference>
<proteinExistence type="predicted"/>
<organism evidence="2 3">
    <name type="scientific">Exidia glandulosa HHB12029</name>
    <dbReference type="NCBI Taxonomy" id="1314781"/>
    <lineage>
        <taxon>Eukaryota</taxon>
        <taxon>Fungi</taxon>
        <taxon>Dikarya</taxon>
        <taxon>Basidiomycota</taxon>
        <taxon>Agaricomycotina</taxon>
        <taxon>Agaricomycetes</taxon>
        <taxon>Auriculariales</taxon>
        <taxon>Exidiaceae</taxon>
        <taxon>Exidia</taxon>
    </lineage>
</organism>
<sequence length="515" mass="57701">MLSKLWTSSVLRTTLNHVRTDDLLVFGRVCIVWREALLSHQTFWDNISLSSMPPPLLHFLQTGTCRRQVQAVTYPALLQLPTEVLSMFIDFMSFEDLIHFGQVSHRTRAVSRQHHRFWHSVHLTDTSPRQLRRFLAQIGSSDNTRTVLDVNIAIKGCSAAVTNIVLPVIRQTLHRIRRMELYLHGALAQSLLLNLAVPAPSLTRILLSVDLSSCVDSEMPCLGLDLFAGCAPALFNVGLQHFRLPSHPLPAFAAVRFMELVCDASRGGQAVQLVSSHVVGCFPLVERMLFRGPDFAVNDVNGQDLFKQALHLKELHLQLRHRTSAFLHLLPDTGAALPLICATFPPSDVVAIFLQHMHGPIHLRIVRKRGAQRHVSVDIIDQRSGIVRRCQDVNDHSKPCTIPANVFKRTEWLADIVECTLFASVCMQDELLLRLPRLPNVKKVTFVLDSELQAKAVQGSLDFPSVQLLVLASRGTSSRRIRIADVATFARACFNCRALDRPEVRVEAVHPVVLV</sequence>
<dbReference type="Proteomes" id="UP000077266">
    <property type="component" value="Unassembled WGS sequence"/>
</dbReference>
<dbReference type="EMBL" id="KV425899">
    <property type="protein sequence ID" value="KZW00693.1"/>
    <property type="molecule type" value="Genomic_DNA"/>
</dbReference>
<evidence type="ECO:0000313" key="3">
    <source>
        <dbReference type="Proteomes" id="UP000077266"/>
    </source>
</evidence>
<feature type="domain" description="F-box" evidence="1">
    <location>
        <begin position="74"/>
        <end position="121"/>
    </location>
</feature>
<accession>A0A165NG02</accession>
<dbReference type="InParanoid" id="A0A165NG02"/>
<dbReference type="InterPro" id="IPR001810">
    <property type="entry name" value="F-box_dom"/>
</dbReference>
<gene>
    <name evidence="2" type="ORF">EXIGLDRAFT_761503</name>
</gene>
<keyword evidence="3" id="KW-1185">Reference proteome</keyword>
<protein>
    <recommendedName>
        <fullName evidence="1">F-box domain-containing protein</fullName>
    </recommendedName>
</protein>
<name>A0A165NG02_EXIGL</name>
<reference evidence="2 3" key="1">
    <citation type="journal article" date="2016" name="Mol. Biol. Evol.">
        <title>Comparative Genomics of Early-Diverging Mushroom-Forming Fungi Provides Insights into the Origins of Lignocellulose Decay Capabilities.</title>
        <authorList>
            <person name="Nagy L.G."/>
            <person name="Riley R."/>
            <person name="Tritt A."/>
            <person name="Adam C."/>
            <person name="Daum C."/>
            <person name="Floudas D."/>
            <person name="Sun H."/>
            <person name="Yadav J.S."/>
            <person name="Pangilinan J."/>
            <person name="Larsson K.H."/>
            <person name="Matsuura K."/>
            <person name="Barry K."/>
            <person name="Labutti K."/>
            <person name="Kuo R."/>
            <person name="Ohm R.A."/>
            <person name="Bhattacharya S.S."/>
            <person name="Shirouzu T."/>
            <person name="Yoshinaga Y."/>
            <person name="Martin F.M."/>
            <person name="Grigoriev I.V."/>
            <person name="Hibbett D.S."/>
        </authorList>
    </citation>
    <scope>NUCLEOTIDE SEQUENCE [LARGE SCALE GENOMIC DNA]</scope>
    <source>
        <strain evidence="2 3">HHB12029</strain>
    </source>
</reference>
<evidence type="ECO:0000259" key="1">
    <source>
        <dbReference type="PROSITE" id="PS50181"/>
    </source>
</evidence>
<dbReference type="PROSITE" id="PS50181">
    <property type="entry name" value="FBOX"/>
    <property type="match status" value="1"/>
</dbReference>
<dbReference type="SUPFAM" id="SSF81383">
    <property type="entry name" value="F-box domain"/>
    <property type="match status" value="1"/>
</dbReference>
<dbReference type="Pfam" id="PF00646">
    <property type="entry name" value="F-box"/>
    <property type="match status" value="1"/>
</dbReference>